<keyword evidence="3" id="KW-1185">Reference proteome</keyword>
<comment type="caution">
    <text evidence="2">The sequence shown here is derived from an EMBL/GenBank/DDBJ whole genome shotgun (WGS) entry which is preliminary data.</text>
</comment>
<proteinExistence type="predicted"/>
<dbReference type="OrthoDB" id="5979724at2759"/>
<dbReference type="InterPro" id="IPR056748">
    <property type="entry name" value="VPS13-like_C"/>
</dbReference>
<sequence>MELFMSLDGVGLSLVNSKPDEVAYITLSSSSSVWQVQRSPGRWKTLNLEWSTWLEDAWRNNAGEVVLEDKEVNFNSMSMSRPYRGDIRRLFEPALWFNYTSSDHYHSLHCKMHRIQIDNQQIGTVFPVALYPSPLPSSVIQKSGFKPFIEVSVIYHQVPREGMHHIKYAKALVQEMNVKVDKGLIFSMAGFFSQQKELLEEENYFEEDMKQVAVPLRETEAVKAALETQKVFLEYFHLSPLKINLSFSLASSFDEEDEEQAFAEDLLDFFVDSIGATLTDINDAELKMAYFERVSVFLTQENLVAQIRRHYTMQGVRQVYVLVLGLDVLGNPYALIHGIGEGVRDFFYEPYQGIIAGPGEFAEGVARGVKSLLGHVIGGTAGSFSRITGSLGQAVATLTFDSNFQMRRRLRMHREPHGIGQGLLMGGKSLLMGLFFGVSGVVVKPVEGARSEGVEGFFKGIGKGLLGLLTHPAGGVIDMVSFTLDGVRRSAEQNGEDIACRMRLPRFTAPNMPLKPFSAHDAKGNGILKSLDQVEDVYVDHMCITEDDSSVVVLLTDRRILNLYQRKFWLGWKERWSCLYEDIAGFPFLTSNALVIKQESAKDEGSTIDLAAPTYEIVSTNMSELENLKSKIDNTIRHYR</sequence>
<accession>A0A9X0CM43</accession>
<dbReference type="AlphaFoldDB" id="A0A9X0CM43"/>
<evidence type="ECO:0000313" key="3">
    <source>
        <dbReference type="Proteomes" id="UP001163046"/>
    </source>
</evidence>
<gene>
    <name evidence="2" type="ORF">OS493_009874</name>
</gene>
<dbReference type="GO" id="GO:0045053">
    <property type="term" value="P:protein retention in Golgi apparatus"/>
    <property type="evidence" value="ECO:0007669"/>
    <property type="project" value="TreeGrafter"/>
</dbReference>
<dbReference type="Proteomes" id="UP001163046">
    <property type="component" value="Unassembled WGS sequence"/>
</dbReference>
<dbReference type="PANTHER" id="PTHR16166:SF146">
    <property type="entry name" value="VACUOLAR PROTEIN SORTING-ASSOCIATED PROTEIN 13A-LIKE ISOFORM X1"/>
    <property type="match status" value="1"/>
</dbReference>
<protein>
    <recommendedName>
        <fullName evidence="1">Intermembrane lipid transfer protein VPS13-like C-terminal domain-containing protein</fullName>
    </recommendedName>
</protein>
<feature type="domain" description="Intermembrane lipid transfer protein VPS13-like C-terminal" evidence="1">
    <location>
        <begin position="502"/>
        <end position="610"/>
    </location>
</feature>
<organism evidence="2 3">
    <name type="scientific">Desmophyllum pertusum</name>
    <dbReference type="NCBI Taxonomy" id="174260"/>
    <lineage>
        <taxon>Eukaryota</taxon>
        <taxon>Metazoa</taxon>
        <taxon>Cnidaria</taxon>
        <taxon>Anthozoa</taxon>
        <taxon>Hexacorallia</taxon>
        <taxon>Scleractinia</taxon>
        <taxon>Caryophylliina</taxon>
        <taxon>Caryophylliidae</taxon>
        <taxon>Desmophyllum</taxon>
    </lineage>
</organism>
<name>A0A9X0CM43_9CNID</name>
<dbReference type="Pfam" id="PF25037">
    <property type="entry name" value="VPS13_C"/>
    <property type="match status" value="1"/>
</dbReference>
<evidence type="ECO:0000313" key="2">
    <source>
        <dbReference type="EMBL" id="KAJ7363711.1"/>
    </source>
</evidence>
<dbReference type="GO" id="GO:0006623">
    <property type="term" value="P:protein targeting to vacuole"/>
    <property type="evidence" value="ECO:0007669"/>
    <property type="project" value="TreeGrafter"/>
</dbReference>
<dbReference type="InterPro" id="IPR026847">
    <property type="entry name" value="VPS13"/>
</dbReference>
<reference evidence="2" key="1">
    <citation type="submission" date="2023-01" db="EMBL/GenBank/DDBJ databases">
        <title>Genome assembly of the deep-sea coral Lophelia pertusa.</title>
        <authorList>
            <person name="Herrera S."/>
            <person name="Cordes E."/>
        </authorList>
    </citation>
    <scope>NUCLEOTIDE SEQUENCE</scope>
    <source>
        <strain evidence="2">USNM1676648</strain>
        <tissue evidence="2">Polyp</tissue>
    </source>
</reference>
<dbReference type="EMBL" id="MU827305">
    <property type="protein sequence ID" value="KAJ7363711.1"/>
    <property type="molecule type" value="Genomic_DNA"/>
</dbReference>
<evidence type="ECO:0000259" key="1">
    <source>
        <dbReference type="Pfam" id="PF25037"/>
    </source>
</evidence>
<dbReference type="PANTHER" id="PTHR16166">
    <property type="entry name" value="VACUOLAR PROTEIN SORTING-ASSOCIATED PROTEIN VPS13"/>
    <property type="match status" value="1"/>
</dbReference>